<keyword evidence="2" id="KW-1185">Reference proteome</keyword>
<gene>
    <name evidence="1" type="ORF">HAX54_016818</name>
</gene>
<reference evidence="1 2" key="1">
    <citation type="journal article" date="2021" name="BMC Genomics">
        <title>Datura genome reveals duplications of psychoactive alkaloid biosynthetic genes and high mutation rate following tissue culture.</title>
        <authorList>
            <person name="Rajewski A."/>
            <person name="Carter-House D."/>
            <person name="Stajich J."/>
            <person name="Litt A."/>
        </authorList>
    </citation>
    <scope>NUCLEOTIDE SEQUENCE [LARGE SCALE GENOMIC DNA]</scope>
    <source>
        <strain evidence="1">AR-01</strain>
    </source>
</reference>
<protein>
    <submittedName>
        <fullName evidence="1">Uncharacterized protein</fullName>
    </submittedName>
</protein>
<comment type="caution">
    <text evidence="1">The sequence shown here is derived from an EMBL/GenBank/DDBJ whole genome shotgun (WGS) entry which is preliminary data.</text>
</comment>
<evidence type="ECO:0000313" key="1">
    <source>
        <dbReference type="EMBL" id="MCD9559086.1"/>
    </source>
</evidence>
<dbReference type="EMBL" id="JACEIK010002094">
    <property type="protein sequence ID" value="MCD9559086.1"/>
    <property type="molecule type" value="Genomic_DNA"/>
</dbReference>
<accession>A0ABS8ULA6</accession>
<proteinExistence type="predicted"/>
<name>A0ABS8ULA6_DATST</name>
<sequence length="175" mass="19661">MKKRKQGSTSLQTKDKIQQFYKSYHPFQSLAYWFELVNSYETNLGKALKSYSNVPPDGSSSSVLSSLMTEIKDVKETLGAVAGDLHKSNESLNVLISSVAKLKTQLTLLQHEGVKLLTKFSAKSTQPLLKMKFLTNELAVAVQNSYSSLSTRIEKSYHSFSERIINMLKYFLGHA</sequence>
<organism evidence="1 2">
    <name type="scientific">Datura stramonium</name>
    <name type="common">Jimsonweed</name>
    <name type="synonym">Common thornapple</name>
    <dbReference type="NCBI Taxonomy" id="4076"/>
    <lineage>
        <taxon>Eukaryota</taxon>
        <taxon>Viridiplantae</taxon>
        <taxon>Streptophyta</taxon>
        <taxon>Embryophyta</taxon>
        <taxon>Tracheophyta</taxon>
        <taxon>Spermatophyta</taxon>
        <taxon>Magnoliopsida</taxon>
        <taxon>eudicotyledons</taxon>
        <taxon>Gunneridae</taxon>
        <taxon>Pentapetalae</taxon>
        <taxon>asterids</taxon>
        <taxon>lamiids</taxon>
        <taxon>Solanales</taxon>
        <taxon>Solanaceae</taxon>
        <taxon>Solanoideae</taxon>
        <taxon>Datureae</taxon>
        <taxon>Datura</taxon>
    </lineage>
</organism>
<evidence type="ECO:0000313" key="2">
    <source>
        <dbReference type="Proteomes" id="UP000823775"/>
    </source>
</evidence>
<dbReference type="Proteomes" id="UP000823775">
    <property type="component" value="Unassembled WGS sequence"/>
</dbReference>